<gene>
    <name evidence="3" type="ORF">SAMN04488056_103251</name>
</gene>
<dbReference type="PANTHER" id="PTHR30296:SF0">
    <property type="entry name" value="LACTATE UTILIZATION PROTEIN A"/>
    <property type="match status" value="1"/>
</dbReference>
<feature type="domain" description="Cysteine-rich" evidence="2">
    <location>
        <begin position="160"/>
        <end position="244"/>
    </location>
</feature>
<evidence type="ECO:0000313" key="4">
    <source>
        <dbReference type="Proteomes" id="UP000199236"/>
    </source>
</evidence>
<dbReference type="GO" id="GO:0016491">
    <property type="term" value="F:oxidoreductase activity"/>
    <property type="evidence" value="ECO:0007669"/>
    <property type="project" value="UniProtKB-ARBA"/>
</dbReference>
<dbReference type="RefSeq" id="WP_244544631.1">
    <property type="nucleotide sequence ID" value="NZ_FOVR01000003.1"/>
</dbReference>
<dbReference type="STRING" id="655353.SAMN04488056_103251"/>
<feature type="region of interest" description="Disordered" evidence="1">
    <location>
        <begin position="1"/>
        <end position="25"/>
    </location>
</feature>
<dbReference type="InterPro" id="IPR004017">
    <property type="entry name" value="Cys_rich_dom"/>
</dbReference>
<evidence type="ECO:0000313" key="3">
    <source>
        <dbReference type="EMBL" id="SFO12577.1"/>
    </source>
</evidence>
<keyword evidence="4" id="KW-1185">Reference proteome</keyword>
<dbReference type="Pfam" id="PF02754">
    <property type="entry name" value="CCG"/>
    <property type="match status" value="2"/>
</dbReference>
<dbReference type="Proteomes" id="UP000199236">
    <property type="component" value="Unassembled WGS sequence"/>
</dbReference>
<dbReference type="AlphaFoldDB" id="A0A1I5EM32"/>
<evidence type="ECO:0000256" key="1">
    <source>
        <dbReference type="SAM" id="MobiDB-lite"/>
    </source>
</evidence>
<feature type="compositionally biased region" description="Polar residues" evidence="1">
    <location>
        <begin position="1"/>
        <end position="14"/>
    </location>
</feature>
<organism evidence="3 4">
    <name type="scientific">Cohaesibacter marisflavi</name>
    <dbReference type="NCBI Taxonomy" id="655353"/>
    <lineage>
        <taxon>Bacteria</taxon>
        <taxon>Pseudomonadati</taxon>
        <taxon>Pseudomonadota</taxon>
        <taxon>Alphaproteobacteria</taxon>
        <taxon>Hyphomicrobiales</taxon>
        <taxon>Cohaesibacteraceae</taxon>
    </lineage>
</organism>
<sequence>MNQIEMNFSAPSTPEQKRDGSRGTDVSGKTVGLFVTCLVDLFRPTVGFAAVKLLEDAGFTLEVPKDQTCCGQPAYNSGDKDDARALAKQVIKAFEGYDYVVAPSGSCAGMIRKHYPSLLADEPQWADRAASVAGKTYELVSFLVDVAGIEGVSSHFTGSVTYHDSCSGLRELGIKDQPRKLLASVPGVDLKEMVDNDVCCGFGGTFSVKYPDISNAIVGKKTDNITKAGAGTLLAGDMGCLMNMAGKLKRDGSAIQVRHIAEVLADMADGPAIGEKSGR</sequence>
<name>A0A1I5EM32_9HYPH</name>
<dbReference type="EMBL" id="FOVR01000003">
    <property type="protein sequence ID" value="SFO12577.1"/>
    <property type="molecule type" value="Genomic_DNA"/>
</dbReference>
<feature type="domain" description="Cysteine-rich" evidence="2">
    <location>
        <begin position="31"/>
        <end position="112"/>
    </location>
</feature>
<reference evidence="3 4" key="1">
    <citation type="submission" date="2016-10" db="EMBL/GenBank/DDBJ databases">
        <authorList>
            <person name="de Groot N.N."/>
        </authorList>
    </citation>
    <scope>NUCLEOTIDE SEQUENCE [LARGE SCALE GENOMIC DNA]</scope>
    <source>
        <strain evidence="3 4">CGMCC 1.9157</strain>
    </source>
</reference>
<accession>A0A1I5EM32</accession>
<evidence type="ECO:0000259" key="2">
    <source>
        <dbReference type="Pfam" id="PF02754"/>
    </source>
</evidence>
<protein>
    <submittedName>
        <fullName evidence="3">L-lactate dehydrogenase complex protein LldE</fullName>
    </submittedName>
</protein>
<dbReference type="PANTHER" id="PTHR30296">
    <property type="entry name" value="UNCHARACTERIZED PROTEIN YKGE"/>
    <property type="match status" value="1"/>
</dbReference>
<dbReference type="GO" id="GO:0005829">
    <property type="term" value="C:cytosol"/>
    <property type="evidence" value="ECO:0007669"/>
    <property type="project" value="TreeGrafter"/>
</dbReference>
<proteinExistence type="predicted"/>